<dbReference type="GO" id="GO:0003700">
    <property type="term" value="F:DNA-binding transcription factor activity"/>
    <property type="evidence" value="ECO:0007669"/>
    <property type="project" value="InterPro"/>
</dbReference>
<gene>
    <name evidence="5" type="ORF">E4L98_10230</name>
</gene>
<evidence type="ECO:0000259" key="4">
    <source>
        <dbReference type="PROSITE" id="PS01124"/>
    </source>
</evidence>
<comment type="caution">
    <text evidence="5">The sequence shown here is derived from an EMBL/GenBank/DDBJ whole genome shotgun (WGS) entry which is preliminary data.</text>
</comment>
<dbReference type="InterPro" id="IPR009057">
    <property type="entry name" value="Homeodomain-like_sf"/>
</dbReference>
<protein>
    <submittedName>
        <fullName evidence="5">AraC family transcriptional regulator</fullName>
    </submittedName>
</protein>
<feature type="domain" description="HTH araC/xylS-type" evidence="4">
    <location>
        <begin position="174"/>
        <end position="271"/>
    </location>
</feature>
<dbReference type="InterPro" id="IPR050204">
    <property type="entry name" value="AraC_XylS_family_regulators"/>
</dbReference>
<evidence type="ECO:0000256" key="1">
    <source>
        <dbReference type="ARBA" id="ARBA00023015"/>
    </source>
</evidence>
<keyword evidence="2" id="KW-0238">DNA-binding</keyword>
<dbReference type="PROSITE" id="PS01124">
    <property type="entry name" value="HTH_ARAC_FAMILY_2"/>
    <property type="match status" value="1"/>
</dbReference>
<accession>A0A4Y9SLG6</accession>
<dbReference type="InterPro" id="IPR018060">
    <property type="entry name" value="HTH_AraC"/>
</dbReference>
<dbReference type="OrthoDB" id="9789899at2"/>
<sequence>MDLTSALLAQTGMRASTFHSGSYCSVTAFDDDAAHGHLHLLRQGRLTIALGDGGQLRLEQPTLVFFPGPCAHSVIARRQDKAELVCARLHYTGGLGNPLKAALPPYLAVPLAQAPMLADILDWLFREAAGDAYGRLAATDRLFELLVIQLLRHLLRQATLLPGGLAGLADARIARALDAIHRQPEQTCSVPELARLAAMSRASFAARFKQLVGQTPADYLTGWRITLAQKRLREGAPISAVAAQVGYESPSALARAFRRRTGLSPRDWLARADVPD</sequence>
<evidence type="ECO:0000256" key="3">
    <source>
        <dbReference type="ARBA" id="ARBA00023163"/>
    </source>
</evidence>
<dbReference type="AlphaFoldDB" id="A0A4Y9SLG6"/>
<evidence type="ECO:0000313" key="5">
    <source>
        <dbReference type="EMBL" id="TFW24325.1"/>
    </source>
</evidence>
<keyword evidence="6" id="KW-1185">Reference proteome</keyword>
<dbReference type="Gene3D" id="1.10.10.60">
    <property type="entry name" value="Homeodomain-like"/>
    <property type="match status" value="1"/>
</dbReference>
<dbReference type="RefSeq" id="WP_135201459.1">
    <property type="nucleotide sequence ID" value="NZ_SPVG01000097.1"/>
</dbReference>
<keyword evidence="3" id="KW-0804">Transcription</keyword>
<name>A0A4Y9SLG6_9BURK</name>
<reference evidence="5 6" key="1">
    <citation type="submission" date="2019-03" db="EMBL/GenBank/DDBJ databases">
        <title>Draft Genome Sequence of Duganella callidus sp. nov., a Novel Duganella Species Isolated from Cultivated Soil.</title>
        <authorList>
            <person name="Raths R."/>
            <person name="Peta V."/>
            <person name="Bucking H."/>
        </authorList>
    </citation>
    <scope>NUCLEOTIDE SEQUENCE [LARGE SCALE GENOMIC DNA]</scope>
    <source>
        <strain evidence="5 6">DN04</strain>
    </source>
</reference>
<proteinExistence type="predicted"/>
<organism evidence="5 6">
    <name type="scientific">Duganella callida</name>
    <dbReference type="NCBI Taxonomy" id="2561932"/>
    <lineage>
        <taxon>Bacteria</taxon>
        <taxon>Pseudomonadati</taxon>
        <taxon>Pseudomonadota</taxon>
        <taxon>Betaproteobacteria</taxon>
        <taxon>Burkholderiales</taxon>
        <taxon>Oxalobacteraceae</taxon>
        <taxon>Telluria group</taxon>
        <taxon>Duganella</taxon>
    </lineage>
</organism>
<dbReference type="PANTHER" id="PTHR46796:SF7">
    <property type="entry name" value="ARAC FAMILY TRANSCRIPTIONAL REGULATOR"/>
    <property type="match status" value="1"/>
</dbReference>
<evidence type="ECO:0000313" key="6">
    <source>
        <dbReference type="Proteomes" id="UP000297729"/>
    </source>
</evidence>
<dbReference type="EMBL" id="SPVG01000097">
    <property type="protein sequence ID" value="TFW24325.1"/>
    <property type="molecule type" value="Genomic_DNA"/>
</dbReference>
<dbReference type="SUPFAM" id="SSF46689">
    <property type="entry name" value="Homeodomain-like"/>
    <property type="match status" value="2"/>
</dbReference>
<dbReference type="Proteomes" id="UP000297729">
    <property type="component" value="Unassembled WGS sequence"/>
</dbReference>
<evidence type="ECO:0000256" key="2">
    <source>
        <dbReference type="ARBA" id="ARBA00023125"/>
    </source>
</evidence>
<dbReference type="PROSITE" id="PS00041">
    <property type="entry name" value="HTH_ARAC_FAMILY_1"/>
    <property type="match status" value="1"/>
</dbReference>
<dbReference type="Pfam" id="PF12833">
    <property type="entry name" value="HTH_18"/>
    <property type="match status" value="1"/>
</dbReference>
<dbReference type="Pfam" id="PF12852">
    <property type="entry name" value="Cupin_6"/>
    <property type="match status" value="1"/>
</dbReference>
<dbReference type="InterPro" id="IPR032783">
    <property type="entry name" value="AraC_lig"/>
</dbReference>
<keyword evidence="1" id="KW-0805">Transcription regulation</keyword>
<dbReference type="GO" id="GO:0043565">
    <property type="term" value="F:sequence-specific DNA binding"/>
    <property type="evidence" value="ECO:0007669"/>
    <property type="project" value="InterPro"/>
</dbReference>
<dbReference type="PANTHER" id="PTHR46796">
    <property type="entry name" value="HTH-TYPE TRANSCRIPTIONAL ACTIVATOR RHAS-RELATED"/>
    <property type="match status" value="1"/>
</dbReference>
<dbReference type="InterPro" id="IPR018062">
    <property type="entry name" value="HTH_AraC-typ_CS"/>
</dbReference>
<dbReference type="SMART" id="SM00342">
    <property type="entry name" value="HTH_ARAC"/>
    <property type="match status" value="1"/>
</dbReference>